<reference evidence="3" key="2">
    <citation type="submission" date="2019-01" db="EMBL/GenBank/DDBJ databases">
        <title>Genome sequence of Desulfonema ishimotonii strain Tokyo 01.</title>
        <authorList>
            <person name="Fukui M."/>
        </authorList>
    </citation>
    <scope>NUCLEOTIDE SEQUENCE [LARGE SCALE GENOMIC DNA]</scope>
    <source>
        <strain evidence="3">Tokyo 01</strain>
    </source>
</reference>
<organism evidence="2 3">
    <name type="scientific">Desulfonema ishimotonii</name>
    <dbReference type="NCBI Taxonomy" id="45657"/>
    <lineage>
        <taxon>Bacteria</taxon>
        <taxon>Pseudomonadati</taxon>
        <taxon>Thermodesulfobacteriota</taxon>
        <taxon>Desulfobacteria</taxon>
        <taxon>Desulfobacterales</taxon>
        <taxon>Desulfococcaceae</taxon>
        <taxon>Desulfonema</taxon>
    </lineage>
</organism>
<sequence length="279" mass="30398">MLLLDAGGVLSDKKDSLSEAKANISFAAMEEMGYDAMNLSGQEFSLGENFIRNAAGRIKFPFISSNLVSEGPHQWFRKYIIKEVGGVRVAILGIMPTDALPLISRPAGINILPPSDALRKLLPTVKKQADAIILLSHANVAMPEIEDDVMAQIDVVITSGDGASETHDCDAEGSESQGTLHNTPVLKAESKGLSLGIATLDINKKAKPVLAENSSITLDQSVHGDENILRIAENKLEAYETEKKRREAEKLQKELQKGLKLSPEEFFKQYNQKTNSPKS</sequence>
<keyword evidence="3" id="KW-1185">Reference proteome</keyword>
<dbReference type="GO" id="GO:0009166">
    <property type="term" value="P:nucleotide catabolic process"/>
    <property type="evidence" value="ECO:0007669"/>
    <property type="project" value="InterPro"/>
</dbReference>
<gene>
    <name evidence="2" type="ORF">DENIS_1158</name>
</gene>
<dbReference type="Gene3D" id="3.60.21.10">
    <property type="match status" value="1"/>
</dbReference>
<dbReference type="GO" id="GO:0016787">
    <property type="term" value="F:hydrolase activity"/>
    <property type="evidence" value="ECO:0007669"/>
    <property type="project" value="InterPro"/>
</dbReference>
<evidence type="ECO:0000313" key="2">
    <source>
        <dbReference type="EMBL" id="GBC60207.1"/>
    </source>
</evidence>
<name>A0A401FTA3_9BACT</name>
<dbReference type="InterPro" id="IPR006179">
    <property type="entry name" value="5_nucleotidase/apyrase"/>
</dbReference>
<evidence type="ECO:0000256" key="1">
    <source>
        <dbReference type="SAM" id="Coils"/>
    </source>
</evidence>
<dbReference type="Proteomes" id="UP000288096">
    <property type="component" value="Unassembled WGS sequence"/>
</dbReference>
<feature type="coiled-coil region" evidence="1">
    <location>
        <begin position="222"/>
        <end position="261"/>
    </location>
</feature>
<dbReference type="PANTHER" id="PTHR11575:SF24">
    <property type="entry name" value="5'-NUCLEOTIDASE"/>
    <property type="match status" value="1"/>
</dbReference>
<protein>
    <recommendedName>
        <fullName evidence="4">Bifunctional metallophosphatase/5'-nucleotidase</fullName>
    </recommendedName>
</protein>
<dbReference type="OrthoDB" id="9803927at2"/>
<dbReference type="PANTHER" id="PTHR11575">
    <property type="entry name" value="5'-NUCLEOTIDASE-RELATED"/>
    <property type="match status" value="1"/>
</dbReference>
<keyword evidence="1" id="KW-0175">Coiled coil</keyword>
<dbReference type="EMBL" id="BEXT01000001">
    <property type="protein sequence ID" value="GBC60207.1"/>
    <property type="molecule type" value="Genomic_DNA"/>
</dbReference>
<dbReference type="GO" id="GO:0030288">
    <property type="term" value="C:outer membrane-bounded periplasmic space"/>
    <property type="evidence" value="ECO:0007669"/>
    <property type="project" value="TreeGrafter"/>
</dbReference>
<evidence type="ECO:0000313" key="3">
    <source>
        <dbReference type="Proteomes" id="UP000288096"/>
    </source>
</evidence>
<proteinExistence type="predicted"/>
<reference evidence="3" key="1">
    <citation type="submission" date="2017-11" db="EMBL/GenBank/DDBJ databases">
        <authorList>
            <person name="Watanabe M."/>
            <person name="Kojima H."/>
        </authorList>
    </citation>
    <scope>NUCLEOTIDE SEQUENCE [LARGE SCALE GENOMIC DNA]</scope>
    <source>
        <strain evidence="3">Tokyo 01</strain>
    </source>
</reference>
<dbReference type="SUPFAM" id="SSF56300">
    <property type="entry name" value="Metallo-dependent phosphatases"/>
    <property type="match status" value="1"/>
</dbReference>
<dbReference type="AlphaFoldDB" id="A0A401FTA3"/>
<comment type="caution">
    <text evidence="2">The sequence shown here is derived from an EMBL/GenBank/DDBJ whole genome shotgun (WGS) entry which is preliminary data.</text>
</comment>
<accession>A0A401FTA3</accession>
<dbReference type="InterPro" id="IPR029052">
    <property type="entry name" value="Metallo-depent_PP-like"/>
</dbReference>
<evidence type="ECO:0008006" key="4">
    <source>
        <dbReference type="Google" id="ProtNLM"/>
    </source>
</evidence>